<proteinExistence type="predicted"/>
<name>A0A0C2SXG6_AMAMK</name>
<dbReference type="AlphaFoldDB" id="A0A0C2SXG6"/>
<feature type="compositionally biased region" description="Polar residues" evidence="1">
    <location>
        <begin position="847"/>
        <end position="858"/>
    </location>
</feature>
<gene>
    <name evidence="2" type="ORF">M378DRAFT_176908</name>
</gene>
<dbReference type="Gene3D" id="1.10.287.1490">
    <property type="match status" value="1"/>
</dbReference>
<feature type="region of interest" description="Disordered" evidence="1">
    <location>
        <begin position="1"/>
        <end position="125"/>
    </location>
</feature>
<feature type="region of interest" description="Disordered" evidence="1">
    <location>
        <begin position="816"/>
        <end position="875"/>
    </location>
</feature>
<reference evidence="2 3" key="1">
    <citation type="submission" date="2014-04" db="EMBL/GenBank/DDBJ databases">
        <title>Evolutionary Origins and Diversification of the Mycorrhizal Mutualists.</title>
        <authorList>
            <consortium name="DOE Joint Genome Institute"/>
            <consortium name="Mycorrhizal Genomics Consortium"/>
            <person name="Kohler A."/>
            <person name="Kuo A."/>
            <person name="Nagy L.G."/>
            <person name="Floudas D."/>
            <person name="Copeland A."/>
            <person name="Barry K.W."/>
            <person name="Cichocki N."/>
            <person name="Veneault-Fourrey C."/>
            <person name="LaButti K."/>
            <person name="Lindquist E.A."/>
            <person name="Lipzen A."/>
            <person name="Lundell T."/>
            <person name="Morin E."/>
            <person name="Murat C."/>
            <person name="Riley R."/>
            <person name="Ohm R."/>
            <person name="Sun H."/>
            <person name="Tunlid A."/>
            <person name="Henrissat B."/>
            <person name="Grigoriev I.V."/>
            <person name="Hibbett D.S."/>
            <person name="Martin F."/>
        </authorList>
    </citation>
    <scope>NUCLEOTIDE SEQUENCE [LARGE SCALE GENOMIC DNA]</scope>
    <source>
        <strain evidence="2 3">Koide BX008</strain>
    </source>
</reference>
<evidence type="ECO:0000256" key="1">
    <source>
        <dbReference type="SAM" id="MobiDB-lite"/>
    </source>
</evidence>
<dbReference type="InParanoid" id="A0A0C2SXG6"/>
<feature type="compositionally biased region" description="Polar residues" evidence="1">
    <location>
        <begin position="309"/>
        <end position="324"/>
    </location>
</feature>
<feature type="compositionally biased region" description="Basic and acidic residues" evidence="1">
    <location>
        <begin position="12"/>
        <end position="24"/>
    </location>
</feature>
<feature type="region of interest" description="Disordered" evidence="1">
    <location>
        <begin position="566"/>
        <end position="592"/>
    </location>
</feature>
<evidence type="ECO:0000313" key="2">
    <source>
        <dbReference type="EMBL" id="KIL68180.1"/>
    </source>
</evidence>
<feature type="compositionally biased region" description="Low complexity" evidence="1">
    <location>
        <begin position="48"/>
        <end position="59"/>
    </location>
</feature>
<feature type="region of interest" description="Disordered" evidence="1">
    <location>
        <begin position="305"/>
        <end position="330"/>
    </location>
</feature>
<keyword evidence="3" id="KW-1185">Reference proteome</keyword>
<dbReference type="STRING" id="946122.A0A0C2SXG6"/>
<feature type="region of interest" description="Disordered" evidence="1">
    <location>
        <begin position="766"/>
        <end position="786"/>
    </location>
</feature>
<feature type="compositionally biased region" description="Low complexity" evidence="1">
    <location>
        <begin position="823"/>
        <end position="840"/>
    </location>
</feature>
<feature type="compositionally biased region" description="Polar residues" evidence="1">
    <location>
        <begin position="1"/>
        <end position="11"/>
    </location>
</feature>
<evidence type="ECO:0000313" key="3">
    <source>
        <dbReference type="Proteomes" id="UP000054549"/>
    </source>
</evidence>
<dbReference type="OrthoDB" id="2528184at2759"/>
<dbReference type="EMBL" id="KN818229">
    <property type="protein sequence ID" value="KIL68180.1"/>
    <property type="molecule type" value="Genomic_DNA"/>
</dbReference>
<sequence>MDNQSAIIETPTNHDIEARQRFESFKLGNGLPSALKGHRPAHTRSRSRNMSISSASSLSIPPPKPSPPSSEDAFQGMSGAQALAPSSRRNSHHRRRSSVSTRHESAEMMGVSLPDLPASSSDDFGDKDSIRRRALWALEGKPDVSFSKVEIPELSSPQMEKFMSDLPVKPTFPTVSGLSNILSNKRDSFKLLSSASSTKDQLHTLVEEDEEEEEGSSPPNPKHVAVATSPLPSLHGKGRVSVKPVLHSSRPTSLNLRPLALTSERFLTNSTRVSPSTRETAAHRTGLKTLSLSLHNSTDALAITEQRRQSFNLPPSTDSPSSLNDDGKVKRRSSICYKTSSVVTINHAGLPTPAMTPIHTDRHFSLTSVAKDSDDDECFSYDKPKSRPLSTSEQSFLVKSHHALLARISDLERALATKGSIGFPYSRADTRPSSLTSEFSITSDQTLGEPADEMLQLVSDLKAERDEYKRDVDAWRQRVKDMENKLSSMAKRVEIERREAWIAQSRVGLVEVEKTSLEKKIGCHESTLTKMENEKMALEHENQMLHDEIARALSDLARANEQLEKAQQEIETMKRSKSARLPPTPDSSDEDDGLILYEESDMSFQTSSGDSMEELSEPTSFFAFNTVGSSMLQSPPSTPDTIKMHDPKHSLSKIWTFPVGAHMVAEPCKVESDKFFGCLESGDEASNGMADPVEYSYERSKGLFSAALKAYKDDPDAALIGLAVESQSVLPSVAEEEGDQDGGLLDADEDMFGEAGGICITLTPAQDNNDDNYVPETSSSFQVSSSAAPVLPPLNFEYEVEEAPKSMSIDFSRYDVSTPAKGSRSPTSKTASTKSTSPSSIPRLRSCSKTGSPSYTAEHSTRHAQAPCSTPPRKRTIAFPSLIPQAISSPSPIRIANVYPRPRLSPLTLTRPSQPKQQSSVPLSSQQVFSRITNGSTATVYPLSV</sequence>
<organism evidence="2 3">
    <name type="scientific">Amanita muscaria (strain Koide BX008)</name>
    <dbReference type="NCBI Taxonomy" id="946122"/>
    <lineage>
        <taxon>Eukaryota</taxon>
        <taxon>Fungi</taxon>
        <taxon>Dikarya</taxon>
        <taxon>Basidiomycota</taxon>
        <taxon>Agaricomycotina</taxon>
        <taxon>Agaricomycetes</taxon>
        <taxon>Agaricomycetidae</taxon>
        <taxon>Agaricales</taxon>
        <taxon>Pluteineae</taxon>
        <taxon>Amanitaceae</taxon>
        <taxon>Amanita</taxon>
    </lineage>
</organism>
<feature type="region of interest" description="Disordered" evidence="1">
    <location>
        <begin position="199"/>
        <end position="238"/>
    </location>
</feature>
<dbReference type="Proteomes" id="UP000054549">
    <property type="component" value="Unassembled WGS sequence"/>
</dbReference>
<feature type="compositionally biased region" description="Basic residues" evidence="1">
    <location>
        <begin position="36"/>
        <end position="47"/>
    </location>
</feature>
<dbReference type="HOGENOM" id="CLU_004656_0_0_1"/>
<protein>
    <submittedName>
        <fullName evidence="2">Uncharacterized protein</fullName>
    </submittedName>
</protein>
<accession>A0A0C2SXG6</accession>
<feature type="compositionally biased region" description="Low complexity" evidence="1">
    <location>
        <begin position="112"/>
        <end position="122"/>
    </location>
</feature>